<keyword evidence="9" id="KW-0547">Nucleotide-binding</keyword>
<evidence type="ECO:0000256" key="10">
    <source>
        <dbReference type="ARBA" id="ARBA00022777"/>
    </source>
</evidence>
<keyword evidence="7" id="KW-0808">Transferase</keyword>
<comment type="similarity">
    <text evidence="3">Belongs to the etk/wzc family.</text>
</comment>
<evidence type="ECO:0000256" key="12">
    <source>
        <dbReference type="ARBA" id="ARBA00022989"/>
    </source>
</evidence>
<keyword evidence="13 17" id="KW-0472">Membrane</keyword>
<evidence type="ECO:0000256" key="1">
    <source>
        <dbReference type="ARBA" id="ARBA00004429"/>
    </source>
</evidence>
<feature type="domain" description="Tyrosine-protein kinase G-rich" evidence="20">
    <location>
        <begin position="383"/>
        <end position="454"/>
    </location>
</feature>
<reference evidence="21 22" key="1">
    <citation type="submission" date="2017-03" db="EMBL/GenBank/DDBJ databases">
        <title>Genome sequence of Geothermobacter sp. EPR-M, Deep-Sea Iron Reducer.</title>
        <authorList>
            <person name="Tully B."/>
            <person name="Savalia P."/>
            <person name="Abuyen K."/>
            <person name="Baughan C."/>
            <person name="Romero E."/>
            <person name="Ronkowski C."/>
            <person name="Torres B."/>
            <person name="Tremblay J."/>
            <person name="Trujillo A."/>
            <person name="Tyler M."/>
            <person name="Perez-Rodriguez I."/>
            <person name="Amend J."/>
        </authorList>
    </citation>
    <scope>NUCLEOTIDE SEQUENCE [LARGE SCALE GENOMIC DNA]</scope>
    <source>
        <strain evidence="21 22">EPR-M</strain>
    </source>
</reference>
<evidence type="ECO:0000256" key="6">
    <source>
        <dbReference type="ARBA" id="ARBA00022519"/>
    </source>
</evidence>
<evidence type="ECO:0000259" key="20">
    <source>
        <dbReference type="Pfam" id="PF13807"/>
    </source>
</evidence>
<comment type="caution">
    <text evidence="21">The sequence shown here is derived from an EMBL/GenBank/DDBJ whole genome shotgun (WGS) entry which is preliminary data.</text>
</comment>
<dbReference type="PANTHER" id="PTHR32309">
    <property type="entry name" value="TYROSINE-PROTEIN KINASE"/>
    <property type="match status" value="1"/>
</dbReference>
<evidence type="ECO:0000259" key="19">
    <source>
        <dbReference type="Pfam" id="PF13614"/>
    </source>
</evidence>
<comment type="catalytic activity">
    <reaction evidence="15">
        <text>L-tyrosyl-[protein] + ATP = O-phospho-L-tyrosyl-[protein] + ADP + H(+)</text>
        <dbReference type="Rhea" id="RHEA:10596"/>
        <dbReference type="Rhea" id="RHEA-COMP:10136"/>
        <dbReference type="Rhea" id="RHEA-COMP:20101"/>
        <dbReference type="ChEBI" id="CHEBI:15378"/>
        <dbReference type="ChEBI" id="CHEBI:30616"/>
        <dbReference type="ChEBI" id="CHEBI:46858"/>
        <dbReference type="ChEBI" id="CHEBI:61978"/>
        <dbReference type="ChEBI" id="CHEBI:456216"/>
        <dbReference type="EC" id="2.7.10.2"/>
    </reaction>
</comment>
<evidence type="ECO:0000256" key="13">
    <source>
        <dbReference type="ARBA" id="ARBA00023136"/>
    </source>
</evidence>
<keyword evidence="5" id="KW-1003">Cell membrane</keyword>
<dbReference type="InterPro" id="IPR027417">
    <property type="entry name" value="P-loop_NTPase"/>
</dbReference>
<keyword evidence="6" id="KW-0997">Cell inner membrane</keyword>
<evidence type="ECO:0000256" key="14">
    <source>
        <dbReference type="ARBA" id="ARBA00023137"/>
    </source>
</evidence>
<dbReference type="InterPro" id="IPR050445">
    <property type="entry name" value="Bact_polysacc_biosynth/exp"/>
</dbReference>
<keyword evidence="22" id="KW-1185">Reference proteome</keyword>
<dbReference type="RefSeq" id="WP_085011599.1">
    <property type="nucleotide sequence ID" value="NZ_NAAD01000025.1"/>
</dbReference>
<dbReference type="InterPro" id="IPR032807">
    <property type="entry name" value="GNVR"/>
</dbReference>
<evidence type="ECO:0000256" key="7">
    <source>
        <dbReference type="ARBA" id="ARBA00022679"/>
    </source>
</evidence>
<evidence type="ECO:0000256" key="5">
    <source>
        <dbReference type="ARBA" id="ARBA00022475"/>
    </source>
</evidence>
<dbReference type="EC" id="2.7.10.2" evidence="4"/>
<dbReference type="GO" id="GO:0042802">
    <property type="term" value="F:identical protein binding"/>
    <property type="evidence" value="ECO:0007669"/>
    <property type="project" value="UniProtKB-ARBA"/>
</dbReference>
<feature type="coiled-coil region" evidence="16">
    <location>
        <begin position="343"/>
        <end position="377"/>
    </location>
</feature>
<evidence type="ECO:0000256" key="9">
    <source>
        <dbReference type="ARBA" id="ARBA00022741"/>
    </source>
</evidence>
<dbReference type="CDD" id="cd05387">
    <property type="entry name" value="BY-kinase"/>
    <property type="match status" value="1"/>
</dbReference>
<evidence type="ECO:0000313" key="22">
    <source>
        <dbReference type="Proteomes" id="UP000193136"/>
    </source>
</evidence>
<name>A0A1X0XSN6_9BACT</name>
<feature type="transmembrane region" description="Helical" evidence="17">
    <location>
        <begin position="21"/>
        <end position="39"/>
    </location>
</feature>
<organism evidence="21 22">
    <name type="scientific">Geothermobacter hydrogeniphilus</name>
    <dbReference type="NCBI Taxonomy" id="1969733"/>
    <lineage>
        <taxon>Bacteria</taxon>
        <taxon>Pseudomonadati</taxon>
        <taxon>Thermodesulfobacteriota</taxon>
        <taxon>Desulfuromonadia</taxon>
        <taxon>Desulfuromonadales</taxon>
        <taxon>Geothermobacteraceae</taxon>
        <taxon>Geothermobacter</taxon>
    </lineage>
</organism>
<dbReference type="InterPro" id="IPR005702">
    <property type="entry name" value="Wzc-like_C"/>
</dbReference>
<dbReference type="Pfam" id="PF13614">
    <property type="entry name" value="AAA_31"/>
    <property type="match status" value="1"/>
</dbReference>
<dbReference type="Pfam" id="PF02706">
    <property type="entry name" value="Wzz"/>
    <property type="match status" value="1"/>
</dbReference>
<dbReference type="OrthoDB" id="9812433at2"/>
<comment type="subcellular location">
    <subcellularLocation>
        <location evidence="1">Cell inner membrane</location>
        <topology evidence="1">Multi-pass membrane protein</topology>
    </subcellularLocation>
</comment>
<dbReference type="PANTHER" id="PTHR32309:SF13">
    <property type="entry name" value="FERRIC ENTEROBACTIN TRANSPORT PROTEIN FEPE"/>
    <property type="match status" value="1"/>
</dbReference>
<dbReference type="Gene3D" id="3.40.50.300">
    <property type="entry name" value="P-loop containing nucleotide triphosphate hydrolases"/>
    <property type="match status" value="1"/>
</dbReference>
<evidence type="ECO:0000256" key="16">
    <source>
        <dbReference type="SAM" id="Coils"/>
    </source>
</evidence>
<dbReference type="InterPro" id="IPR003856">
    <property type="entry name" value="LPS_length_determ_N"/>
</dbReference>
<gene>
    <name evidence="21" type="ORF">B5V00_14800</name>
</gene>
<keyword evidence="11" id="KW-0067">ATP-binding</keyword>
<dbReference type="GO" id="GO:0005886">
    <property type="term" value="C:plasma membrane"/>
    <property type="evidence" value="ECO:0007669"/>
    <property type="project" value="UniProtKB-SubCell"/>
</dbReference>
<keyword evidence="10" id="KW-0418">Kinase</keyword>
<keyword evidence="14" id="KW-0829">Tyrosine-protein kinase</keyword>
<dbReference type="EMBL" id="NAAD01000025">
    <property type="protein sequence ID" value="ORJ55867.1"/>
    <property type="molecule type" value="Genomic_DNA"/>
</dbReference>
<evidence type="ECO:0000259" key="18">
    <source>
        <dbReference type="Pfam" id="PF02706"/>
    </source>
</evidence>
<dbReference type="STRING" id="1969733.B5V00_14800"/>
<sequence length="720" mass="79717">MNSEEIHLRDYLRVISKRRNLVITVFLLIFVMVALYTFARTPLYEGTTKVLIEKAQPNGISSETAYRFYDPEFYETQFQLIKSRAVSLRVVRNLDLLGSGALQSDADGKGPSWLSELIDTVLTVIGSTQDEDAAPADPHEQEIALADAISRDLSVRPFKNSRLVTISYRSPDPVFAARIANATAKAYIEETLNMKLDSTRLTLDWMTRKAADERKKLGQAEKVMQQYMVANDIVTLEDRLAVTPQKLSQISTQLVNAEAHRKEQETLYAQVRKAAGNTAVAVTIPAIASDPALQTLRAEILKAEQHIMELSGKFGPKHPVMKKAVGDLSILKKKRDQEITRIIASIKNEYELAVSNEENLRAQMQRTKAEAQNLNQKFIQYGALKREVETNRQLYDALMLKIKEQSITKETQPVNLWIVEKASTPDHPVAPNKPKNLLLGIIVGLMAGIGLAFFVEYLDNTVKYPEETEKALGLSVLGLVSLWKDKGRNLEKVLLEQPRSTYAENYRALRTAVLLSSAEGAPGKILITSPGAAAGKTTTAANLAIALAQAGKKVVLLDGDMRRPRLHKVFGKSNKHGLSNYLAGGSGETLLQKGPVENLALITSGPIPPNPAELLSSTRMARLLDGLEKDFDIILCDSPPLLTVADARIISRLFDGTMLVVRARQTTFEMAGKAVKSLADINAPILGMVINALELKKSDYYYQYYYQSYYGEEPEAQGQG</sequence>
<dbReference type="Proteomes" id="UP000193136">
    <property type="component" value="Unassembled WGS sequence"/>
</dbReference>
<dbReference type="AlphaFoldDB" id="A0A1X0XSN6"/>
<dbReference type="NCBIfam" id="TIGR01007">
    <property type="entry name" value="eps_fam"/>
    <property type="match status" value="1"/>
</dbReference>
<evidence type="ECO:0000256" key="8">
    <source>
        <dbReference type="ARBA" id="ARBA00022692"/>
    </source>
</evidence>
<feature type="domain" description="AAA" evidence="19">
    <location>
        <begin position="534"/>
        <end position="647"/>
    </location>
</feature>
<keyword evidence="16" id="KW-0175">Coiled coil</keyword>
<evidence type="ECO:0000256" key="11">
    <source>
        <dbReference type="ARBA" id="ARBA00022840"/>
    </source>
</evidence>
<keyword evidence="12 17" id="KW-1133">Transmembrane helix</keyword>
<dbReference type="GO" id="GO:0004713">
    <property type="term" value="F:protein tyrosine kinase activity"/>
    <property type="evidence" value="ECO:0007669"/>
    <property type="project" value="UniProtKB-KW"/>
</dbReference>
<evidence type="ECO:0000256" key="17">
    <source>
        <dbReference type="SAM" id="Phobius"/>
    </source>
</evidence>
<dbReference type="GO" id="GO:0005524">
    <property type="term" value="F:ATP binding"/>
    <property type="evidence" value="ECO:0007669"/>
    <property type="project" value="UniProtKB-KW"/>
</dbReference>
<evidence type="ECO:0000256" key="2">
    <source>
        <dbReference type="ARBA" id="ARBA00007316"/>
    </source>
</evidence>
<evidence type="ECO:0000256" key="15">
    <source>
        <dbReference type="ARBA" id="ARBA00051245"/>
    </source>
</evidence>
<dbReference type="Pfam" id="PF13807">
    <property type="entry name" value="GNVR"/>
    <property type="match status" value="1"/>
</dbReference>
<protein>
    <recommendedName>
        <fullName evidence="4">non-specific protein-tyrosine kinase</fullName>
        <ecNumber evidence="4">2.7.10.2</ecNumber>
    </recommendedName>
</protein>
<dbReference type="SUPFAM" id="SSF52540">
    <property type="entry name" value="P-loop containing nucleoside triphosphate hydrolases"/>
    <property type="match status" value="1"/>
</dbReference>
<proteinExistence type="inferred from homology"/>
<dbReference type="FunFam" id="3.40.50.300:FF:000527">
    <property type="entry name" value="Tyrosine-protein kinase etk"/>
    <property type="match status" value="1"/>
</dbReference>
<comment type="similarity">
    <text evidence="2">Belongs to the CpsD/CapB family.</text>
</comment>
<evidence type="ECO:0000313" key="21">
    <source>
        <dbReference type="EMBL" id="ORJ55867.1"/>
    </source>
</evidence>
<evidence type="ECO:0000256" key="3">
    <source>
        <dbReference type="ARBA" id="ARBA00008883"/>
    </source>
</evidence>
<feature type="domain" description="Polysaccharide chain length determinant N-terminal" evidence="18">
    <location>
        <begin position="4"/>
        <end position="94"/>
    </location>
</feature>
<keyword evidence="8 17" id="KW-0812">Transmembrane</keyword>
<dbReference type="InterPro" id="IPR025669">
    <property type="entry name" value="AAA_dom"/>
</dbReference>
<evidence type="ECO:0000256" key="4">
    <source>
        <dbReference type="ARBA" id="ARBA00011903"/>
    </source>
</evidence>
<accession>A0A1X0XSN6</accession>